<evidence type="ECO:0000256" key="4">
    <source>
        <dbReference type="ARBA" id="ARBA00022559"/>
    </source>
</evidence>
<accession>A0AAN7KXW5</accession>
<comment type="similarity">
    <text evidence="10">Belongs to the peroxidase family.</text>
</comment>
<dbReference type="SUPFAM" id="SSF48113">
    <property type="entry name" value="Heme-dependent peroxidases"/>
    <property type="match status" value="1"/>
</dbReference>
<evidence type="ECO:0000256" key="9">
    <source>
        <dbReference type="PIRSR" id="PIRSR600823-3"/>
    </source>
</evidence>
<comment type="cofactor">
    <cofactor evidence="2">
        <name>heme b</name>
        <dbReference type="ChEBI" id="CHEBI:60344"/>
    </cofactor>
</comment>
<gene>
    <name evidence="12" type="ORF">SAY87_031808</name>
</gene>
<dbReference type="GO" id="GO:0140825">
    <property type="term" value="F:lactoperoxidase activity"/>
    <property type="evidence" value="ECO:0007669"/>
    <property type="project" value="UniProtKB-EC"/>
</dbReference>
<keyword evidence="6 9" id="KW-0479">Metal-binding</keyword>
<feature type="domain" description="Plant heme peroxidase family profile" evidence="11">
    <location>
        <begin position="5"/>
        <end position="53"/>
    </location>
</feature>
<feature type="binding site" evidence="9">
    <location>
        <position position="9"/>
    </location>
    <ligand>
        <name>Ca(2+)</name>
        <dbReference type="ChEBI" id="CHEBI:29108"/>
        <label>1</label>
    </ligand>
</feature>
<organism evidence="12 13">
    <name type="scientific">Trapa incisa</name>
    <dbReference type="NCBI Taxonomy" id="236973"/>
    <lineage>
        <taxon>Eukaryota</taxon>
        <taxon>Viridiplantae</taxon>
        <taxon>Streptophyta</taxon>
        <taxon>Embryophyta</taxon>
        <taxon>Tracheophyta</taxon>
        <taxon>Spermatophyta</taxon>
        <taxon>Magnoliopsida</taxon>
        <taxon>eudicotyledons</taxon>
        <taxon>Gunneridae</taxon>
        <taxon>Pentapetalae</taxon>
        <taxon>rosids</taxon>
        <taxon>malvids</taxon>
        <taxon>Myrtales</taxon>
        <taxon>Lythraceae</taxon>
        <taxon>Trapa</taxon>
    </lineage>
</organism>
<evidence type="ECO:0000256" key="8">
    <source>
        <dbReference type="ARBA" id="ARBA00023004"/>
    </source>
</evidence>
<evidence type="ECO:0000313" key="13">
    <source>
        <dbReference type="Proteomes" id="UP001345219"/>
    </source>
</evidence>
<comment type="cofactor">
    <cofactor evidence="9">
        <name>Ca(2+)</name>
        <dbReference type="ChEBI" id="CHEBI:29108"/>
    </cofactor>
    <text evidence="9">Binds 2 calcium ions per subunit.</text>
</comment>
<dbReference type="GO" id="GO:0020037">
    <property type="term" value="F:heme binding"/>
    <property type="evidence" value="ECO:0007669"/>
    <property type="project" value="InterPro"/>
</dbReference>
<dbReference type="EC" id="1.11.1.7" evidence="3"/>
<evidence type="ECO:0000256" key="3">
    <source>
        <dbReference type="ARBA" id="ARBA00012313"/>
    </source>
</evidence>
<keyword evidence="7" id="KW-0560">Oxidoreductase</keyword>
<dbReference type="PANTHER" id="PTHR31388">
    <property type="entry name" value="PEROXIDASE 72-RELATED"/>
    <property type="match status" value="1"/>
</dbReference>
<comment type="catalytic activity">
    <reaction evidence="1">
        <text>2 a phenolic donor + H2O2 = 2 a phenolic radical donor + 2 H2O</text>
        <dbReference type="Rhea" id="RHEA:56136"/>
        <dbReference type="ChEBI" id="CHEBI:15377"/>
        <dbReference type="ChEBI" id="CHEBI:16240"/>
        <dbReference type="ChEBI" id="CHEBI:139520"/>
        <dbReference type="ChEBI" id="CHEBI:139521"/>
        <dbReference type="EC" id="1.11.1.7"/>
    </reaction>
</comment>
<evidence type="ECO:0000259" key="11">
    <source>
        <dbReference type="PROSITE" id="PS50873"/>
    </source>
</evidence>
<dbReference type="GO" id="GO:0006979">
    <property type="term" value="P:response to oxidative stress"/>
    <property type="evidence" value="ECO:0007669"/>
    <property type="project" value="InterPro"/>
</dbReference>
<protein>
    <recommendedName>
        <fullName evidence="3">peroxidase</fullName>
        <ecNumber evidence="3">1.11.1.7</ecNumber>
    </recommendedName>
</protein>
<feature type="binding site" evidence="9">
    <location>
        <position position="20"/>
    </location>
    <ligand>
        <name>Ca(2+)</name>
        <dbReference type="ChEBI" id="CHEBI:29108"/>
        <label>1</label>
    </ligand>
</feature>
<feature type="binding site" evidence="9">
    <location>
        <position position="5"/>
    </location>
    <ligand>
        <name>Ca(2+)</name>
        <dbReference type="ChEBI" id="CHEBI:29108"/>
        <label>1</label>
    </ligand>
</feature>
<dbReference type="InterPro" id="IPR000823">
    <property type="entry name" value="Peroxidase_pln"/>
</dbReference>
<keyword evidence="9" id="KW-0106">Calcium</keyword>
<keyword evidence="5" id="KW-0349">Heme</keyword>
<feature type="binding site" evidence="9">
    <location>
        <position position="7"/>
    </location>
    <ligand>
        <name>Ca(2+)</name>
        <dbReference type="ChEBI" id="CHEBI:29108"/>
        <label>1</label>
    </ligand>
</feature>
<dbReference type="PANTHER" id="PTHR31388:SF126">
    <property type="entry name" value="PEROXIDASE"/>
    <property type="match status" value="1"/>
</dbReference>
<evidence type="ECO:0000256" key="7">
    <source>
        <dbReference type="ARBA" id="ARBA00023002"/>
    </source>
</evidence>
<comment type="caution">
    <text evidence="12">The sequence shown here is derived from an EMBL/GenBank/DDBJ whole genome shotgun (WGS) entry which is preliminary data.</text>
</comment>
<dbReference type="InterPro" id="IPR010255">
    <property type="entry name" value="Haem_peroxidase_sf"/>
</dbReference>
<dbReference type="Proteomes" id="UP001345219">
    <property type="component" value="Chromosome 24"/>
</dbReference>
<dbReference type="Gene3D" id="1.10.520.10">
    <property type="match status" value="1"/>
</dbReference>
<evidence type="ECO:0000313" key="12">
    <source>
        <dbReference type="EMBL" id="KAK4771276.1"/>
    </source>
</evidence>
<keyword evidence="13" id="KW-1185">Reference proteome</keyword>
<evidence type="ECO:0000256" key="1">
    <source>
        <dbReference type="ARBA" id="ARBA00000189"/>
    </source>
</evidence>
<dbReference type="Pfam" id="PF00141">
    <property type="entry name" value="peroxidase"/>
    <property type="match status" value="1"/>
</dbReference>
<dbReference type="GO" id="GO:0046872">
    <property type="term" value="F:metal ion binding"/>
    <property type="evidence" value="ECO:0007669"/>
    <property type="project" value="UniProtKB-KW"/>
</dbReference>
<dbReference type="AlphaFoldDB" id="A0AAN7KXW5"/>
<dbReference type="PROSITE" id="PS50873">
    <property type="entry name" value="PEROXIDASE_4"/>
    <property type="match status" value="1"/>
</dbReference>
<dbReference type="EMBL" id="JAXIOK010000005">
    <property type="protein sequence ID" value="KAK4771276.1"/>
    <property type="molecule type" value="Genomic_DNA"/>
</dbReference>
<name>A0AAN7KXW5_9MYRT</name>
<evidence type="ECO:0000256" key="6">
    <source>
        <dbReference type="ARBA" id="ARBA00022723"/>
    </source>
</evidence>
<keyword evidence="8" id="KW-0408">Iron</keyword>
<keyword evidence="4" id="KW-0575">Peroxidase</keyword>
<dbReference type="InterPro" id="IPR002016">
    <property type="entry name" value="Haem_peroxidase"/>
</dbReference>
<evidence type="ECO:0000256" key="2">
    <source>
        <dbReference type="ARBA" id="ARBA00001970"/>
    </source>
</evidence>
<sequence length="67" mass="7561">MEKWGCDASILLYESIPKSEMNARPNAGSARGFEVIDQIKSEIEKAGGRSVVSSWLLQLEILPMWHR</sequence>
<evidence type="ECO:0000256" key="5">
    <source>
        <dbReference type="ARBA" id="ARBA00022617"/>
    </source>
</evidence>
<reference evidence="12 13" key="1">
    <citation type="journal article" date="2023" name="Hortic Res">
        <title>Pangenome of water caltrop reveals structural variations and asymmetric subgenome divergence after allopolyploidization.</title>
        <authorList>
            <person name="Zhang X."/>
            <person name="Chen Y."/>
            <person name="Wang L."/>
            <person name="Yuan Y."/>
            <person name="Fang M."/>
            <person name="Shi L."/>
            <person name="Lu R."/>
            <person name="Comes H.P."/>
            <person name="Ma Y."/>
            <person name="Chen Y."/>
            <person name="Huang G."/>
            <person name="Zhou Y."/>
            <person name="Zheng Z."/>
            <person name="Qiu Y."/>
        </authorList>
    </citation>
    <scope>NUCLEOTIDE SEQUENCE [LARGE SCALE GENOMIC DNA]</scope>
    <source>
        <tissue evidence="12">Roots</tissue>
    </source>
</reference>
<proteinExistence type="inferred from homology"/>
<evidence type="ECO:0000256" key="10">
    <source>
        <dbReference type="RuleBase" id="RU004241"/>
    </source>
</evidence>